<evidence type="ECO:0000259" key="2">
    <source>
        <dbReference type="PROSITE" id="PS50911"/>
    </source>
</evidence>
<dbReference type="InterPro" id="IPR007921">
    <property type="entry name" value="CHAP_dom"/>
</dbReference>
<evidence type="ECO:0000313" key="4">
    <source>
        <dbReference type="EMBL" id="PWK41685.1"/>
    </source>
</evidence>
<dbReference type="Pfam" id="PF05257">
    <property type="entry name" value="CHAP"/>
    <property type="match status" value="1"/>
</dbReference>
<accession>A0A316F6C1</accession>
<dbReference type="Proteomes" id="UP000245697">
    <property type="component" value="Unassembled WGS sequence"/>
</dbReference>
<dbReference type="InterPro" id="IPR038765">
    <property type="entry name" value="Papain-like_cys_pep_sf"/>
</dbReference>
<dbReference type="SUPFAM" id="SSF54001">
    <property type="entry name" value="Cysteine proteinases"/>
    <property type="match status" value="1"/>
</dbReference>
<dbReference type="CDD" id="cd00028">
    <property type="entry name" value="B_lectin"/>
    <property type="match status" value="1"/>
</dbReference>
<name>A0A316F6C1_9ACTN</name>
<feature type="chain" id="PRO_5016345761" evidence="1">
    <location>
        <begin position="31"/>
        <end position="306"/>
    </location>
</feature>
<dbReference type="RefSeq" id="WP_146246512.1">
    <property type="nucleotide sequence ID" value="NZ_BONA01000065.1"/>
</dbReference>
<keyword evidence="1" id="KW-0732">Signal</keyword>
<sequence>MRKLVRTAVRLAAATLALSLLPLAATPAQAGAGTFRLSAGEQLGVNARLVSPNGQYVLVMQSDGNLVEYAPGNRAVWSTGTNRAGSIVRMQTDGNLVVVAPGNISVWWTSTHGNPGAALELQDDGNAVVYGAGHVARWASGVPGGGNGGGNGVGDRIASIARGEAANAARNKENGANCNYYSGALNAGTRCAGGWRSEAWCADFARWVWRQAGANTTGLTAGAISFQSYGTRRGTWHGGSSLAGARAGDVIGWNFGGSTSNDHVGVIVAVGTDTVTTVDGNYNNRITTRTIRRGTAGVSGYSRPQS</sequence>
<protein>
    <submittedName>
        <fullName evidence="4">CHAP domain-containing protein</fullName>
    </submittedName>
</protein>
<dbReference type="InterPro" id="IPR036426">
    <property type="entry name" value="Bulb-type_lectin_dom_sf"/>
</dbReference>
<dbReference type="InterPro" id="IPR001480">
    <property type="entry name" value="Bulb-type_lectin_dom"/>
</dbReference>
<gene>
    <name evidence="4" type="ORF">BC793_116159</name>
</gene>
<dbReference type="SUPFAM" id="SSF51110">
    <property type="entry name" value="alpha-D-mannose-specific plant lectins"/>
    <property type="match status" value="1"/>
</dbReference>
<evidence type="ECO:0000313" key="5">
    <source>
        <dbReference type="Proteomes" id="UP000245697"/>
    </source>
</evidence>
<dbReference type="PROSITE" id="PS50911">
    <property type="entry name" value="CHAP"/>
    <property type="match status" value="1"/>
</dbReference>
<feature type="signal peptide" evidence="1">
    <location>
        <begin position="1"/>
        <end position="30"/>
    </location>
</feature>
<dbReference type="EMBL" id="QGGR01000016">
    <property type="protein sequence ID" value="PWK41685.1"/>
    <property type="molecule type" value="Genomic_DNA"/>
</dbReference>
<dbReference type="SMART" id="SM00108">
    <property type="entry name" value="B_lectin"/>
    <property type="match status" value="1"/>
</dbReference>
<evidence type="ECO:0000259" key="3">
    <source>
        <dbReference type="PROSITE" id="PS50927"/>
    </source>
</evidence>
<keyword evidence="5" id="KW-1185">Reference proteome</keyword>
<evidence type="ECO:0000256" key="1">
    <source>
        <dbReference type="SAM" id="SignalP"/>
    </source>
</evidence>
<dbReference type="Gene3D" id="3.90.1720.10">
    <property type="entry name" value="endopeptidase domain like (from Nostoc punctiforme)"/>
    <property type="match status" value="1"/>
</dbReference>
<proteinExistence type="predicted"/>
<organism evidence="4 5">
    <name type="scientific">Actinoplanes xinjiangensis</name>
    <dbReference type="NCBI Taxonomy" id="512350"/>
    <lineage>
        <taxon>Bacteria</taxon>
        <taxon>Bacillati</taxon>
        <taxon>Actinomycetota</taxon>
        <taxon>Actinomycetes</taxon>
        <taxon>Micromonosporales</taxon>
        <taxon>Micromonosporaceae</taxon>
        <taxon>Actinoplanes</taxon>
    </lineage>
</organism>
<comment type="caution">
    <text evidence="4">The sequence shown here is derived from an EMBL/GenBank/DDBJ whole genome shotgun (WGS) entry which is preliminary data.</text>
</comment>
<feature type="domain" description="Bulb-type lectin" evidence="3">
    <location>
        <begin position="34"/>
        <end position="142"/>
    </location>
</feature>
<dbReference type="Gene3D" id="2.90.10.10">
    <property type="entry name" value="Bulb-type lectin domain"/>
    <property type="match status" value="2"/>
</dbReference>
<reference evidence="4 5" key="1">
    <citation type="submission" date="2018-05" db="EMBL/GenBank/DDBJ databases">
        <title>Genomic Encyclopedia of Archaeal and Bacterial Type Strains, Phase II (KMG-II): from individual species to whole genera.</title>
        <authorList>
            <person name="Goeker M."/>
        </authorList>
    </citation>
    <scope>NUCLEOTIDE SEQUENCE [LARGE SCALE GENOMIC DNA]</scope>
    <source>
        <strain evidence="4 5">DSM 45184</strain>
    </source>
</reference>
<dbReference type="OrthoDB" id="9815928at2"/>
<dbReference type="AlphaFoldDB" id="A0A316F6C1"/>
<dbReference type="PROSITE" id="PS50927">
    <property type="entry name" value="BULB_LECTIN"/>
    <property type="match status" value="1"/>
</dbReference>
<feature type="domain" description="Peptidase C51" evidence="2">
    <location>
        <begin position="176"/>
        <end position="303"/>
    </location>
</feature>